<evidence type="ECO:0000313" key="3">
    <source>
        <dbReference type="Proteomes" id="UP000625316"/>
    </source>
</evidence>
<dbReference type="InterPro" id="IPR014044">
    <property type="entry name" value="CAP_dom"/>
</dbReference>
<evidence type="ECO:0000313" key="2">
    <source>
        <dbReference type="EMBL" id="MBE9030539.1"/>
    </source>
</evidence>
<proteinExistence type="predicted"/>
<dbReference type="AlphaFoldDB" id="A0A928VR05"/>
<reference evidence="2" key="1">
    <citation type="submission" date="2020-10" db="EMBL/GenBank/DDBJ databases">
        <authorList>
            <person name="Castelo-Branco R."/>
            <person name="Eusebio N."/>
            <person name="Adriana R."/>
            <person name="Vieira A."/>
            <person name="Brugerolle De Fraissinette N."/>
            <person name="Rezende De Castro R."/>
            <person name="Schneider M.P."/>
            <person name="Vasconcelos V."/>
            <person name="Leao P.N."/>
        </authorList>
    </citation>
    <scope>NUCLEOTIDE SEQUENCE</scope>
    <source>
        <strain evidence="2">LEGE 11480</strain>
    </source>
</reference>
<accession>A0A928VR05</accession>
<dbReference type="InterPro" id="IPR035940">
    <property type="entry name" value="CAP_sf"/>
</dbReference>
<dbReference type="EMBL" id="JADEXQ010000038">
    <property type="protein sequence ID" value="MBE9030539.1"/>
    <property type="molecule type" value="Genomic_DNA"/>
</dbReference>
<sequence length="186" mass="20726">MPEAPNTNLSPQVTTLAAGVKVCDAQQNLTAKVCAGDGIESEERKLYRLLNEYRRQQGLPAIPLSPSLSLVANRHVRDFDRHTLAGHSWSNCRYDAANRSTYACMWQAPQRLGTAYPGNGYENSYGSSTGRVTAREALNSWKGSRSHNRVMLNQGVWKTQWQAVGIGIYQGRAVLWFGKERDPISE</sequence>
<gene>
    <name evidence="2" type="ORF">IQ266_12435</name>
</gene>
<dbReference type="Pfam" id="PF00188">
    <property type="entry name" value="CAP"/>
    <property type="match status" value="1"/>
</dbReference>
<dbReference type="CDD" id="cd05379">
    <property type="entry name" value="CAP_bacterial"/>
    <property type="match status" value="1"/>
</dbReference>
<dbReference type="SUPFAM" id="SSF55797">
    <property type="entry name" value="PR-1-like"/>
    <property type="match status" value="1"/>
</dbReference>
<comment type="caution">
    <text evidence="2">The sequence shown here is derived from an EMBL/GenBank/DDBJ whole genome shotgun (WGS) entry which is preliminary data.</text>
</comment>
<dbReference type="Proteomes" id="UP000625316">
    <property type="component" value="Unassembled WGS sequence"/>
</dbReference>
<evidence type="ECO:0000259" key="1">
    <source>
        <dbReference type="Pfam" id="PF00188"/>
    </source>
</evidence>
<dbReference type="Gene3D" id="3.40.33.10">
    <property type="entry name" value="CAP"/>
    <property type="match status" value="1"/>
</dbReference>
<feature type="domain" description="SCP" evidence="1">
    <location>
        <begin position="48"/>
        <end position="156"/>
    </location>
</feature>
<name>A0A928VR05_9CYAN</name>
<dbReference type="RefSeq" id="WP_264325367.1">
    <property type="nucleotide sequence ID" value="NZ_JADEXQ010000038.1"/>
</dbReference>
<keyword evidence="3" id="KW-1185">Reference proteome</keyword>
<organism evidence="2 3">
    <name type="scientific">Romeriopsis navalis LEGE 11480</name>
    <dbReference type="NCBI Taxonomy" id="2777977"/>
    <lineage>
        <taxon>Bacteria</taxon>
        <taxon>Bacillati</taxon>
        <taxon>Cyanobacteriota</taxon>
        <taxon>Cyanophyceae</taxon>
        <taxon>Leptolyngbyales</taxon>
        <taxon>Leptolyngbyaceae</taxon>
        <taxon>Romeriopsis</taxon>
        <taxon>Romeriopsis navalis</taxon>
    </lineage>
</organism>
<protein>
    <submittedName>
        <fullName evidence="2">CAP domain-containing protein</fullName>
    </submittedName>
</protein>